<feature type="domain" description="HTH araC/xylS-type" evidence="5">
    <location>
        <begin position="158"/>
        <end position="261"/>
    </location>
</feature>
<gene>
    <name evidence="6" type="ORF">GCM10010315_15060</name>
</gene>
<comment type="caution">
    <text evidence="6">The sequence shown here is derived from an EMBL/GenBank/DDBJ whole genome shotgun (WGS) entry which is preliminary data.</text>
</comment>
<proteinExistence type="predicted"/>
<dbReference type="Proteomes" id="UP001500886">
    <property type="component" value="Unassembled WGS sequence"/>
</dbReference>
<feature type="region of interest" description="Disordered" evidence="4">
    <location>
        <begin position="275"/>
        <end position="301"/>
    </location>
</feature>
<keyword evidence="1" id="KW-0805">Transcription regulation</keyword>
<dbReference type="PANTHER" id="PTHR46796:SF6">
    <property type="entry name" value="ARAC SUBFAMILY"/>
    <property type="match status" value="1"/>
</dbReference>
<accession>A0ABN3TNA3</accession>
<evidence type="ECO:0000313" key="7">
    <source>
        <dbReference type="Proteomes" id="UP001500886"/>
    </source>
</evidence>
<dbReference type="InterPro" id="IPR035418">
    <property type="entry name" value="AraC-bd_2"/>
</dbReference>
<dbReference type="Pfam" id="PF14525">
    <property type="entry name" value="AraC_binding_2"/>
    <property type="match status" value="1"/>
</dbReference>
<keyword evidence="3" id="KW-0804">Transcription</keyword>
<sequence length="301" mass="32363">MVAPPVRGSADALPEDTAGSLVVAVHGHGTATFVQRGEVLACGPHDLVVLDTAVPLAFHEAEDFALHLVDVPRRVLGLSRADTERLCRLHPHTRGDVAALVGPLLTHLATTGPALSPRPAEHLAAVVVELLRTLVREAGPADAPAAPPGGRERHVLASRLRAYANEHLWDRDLTPESIAAHHHISTRFLHKVFAAEGTTVVRWIQRRRLDECRRELARTRPGRSRPAVGAVAKRWGVANPAHFSRIFRAAYGTTPTAWRDAHTTAPVMETENAAAARLRRAAPAPSAPSRATPAGTSRTPL</sequence>
<evidence type="ECO:0000256" key="2">
    <source>
        <dbReference type="ARBA" id="ARBA00023125"/>
    </source>
</evidence>
<evidence type="ECO:0000256" key="4">
    <source>
        <dbReference type="SAM" id="MobiDB-lite"/>
    </source>
</evidence>
<dbReference type="EMBL" id="BAAASL010000005">
    <property type="protein sequence ID" value="GAA2712086.1"/>
    <property type="molecule type" value="Genomic_DNA"/>
</dbReference>
<dbReference type="InterPro" id="IPR050204">
    <property type="entry name" value="AraC_XylS_family_regulators"/>
</dbReference>
<dbReference type="SUPFAM" id="SSF46689">
    <property type="entry name" value="Homeodomain-like"/>
    <property type="match status" value="1"/>
</dbReference>
<evidence type="ECO:0000256" key="1">
    <source>
        <dbReference type="ARBA" id="ARBA00023015"/>
    </source>
</evidence>
<dbReference type="Gene3D" id="1.10.10.60">
    <property type="entry name" value="Homeodomain-like"/>
    <property type="match status" value="1"/>
</dbReference>
<dbReference type="RefSeq" id="WP_344434027.1">
    <property type="nucleotide sequence ID" value="NZ_BAAASL010000005.1"/>
</dbReference>
<organism evidence="6 7">
    <name type="scientific">Streptomyces luteosporeus</name>
    <dbReference type="NCBI Taxonomy" id="173856"/>
    <lineage>
        <taxon>Bacteria</taxon>
        <taxon>Bacillati</taxon>
        <taxon>Actinomycetota</taxon>
        <taxon>Actinomycetes</taxon>
        <taxon>Kitasatosporales</taxon>
        <taxon>Streptomycetaceae</taxon>
        <taxon>Streptomyces</taxon>
    </lineage>
</organism>
<dbReference type="PROSITE" id="PS01124">
    <property type="entry name" value="HTH_ARAC_FAMILY_2"/>
    <property type="match status" value="1"/>
</dbReference>
<name>A0ABN3TNA3_9ACTN</name>
<keyword evidence="7" id="KW-1185">Reference proteome</keyword>
<dbReference type="SMART" id="SM00342">
    <property type="entry name" value="HTH_ARAC"/>
    <property type="match status" value="1"/>
</dbReference>
<reference evidence="6 7" key="1">
    <citation type="journal article" date="2019" name="Int. J. Syst. Evol. Microbiol.">
        <title>The Global Catalogue of Microorganisms (GCM) 10K type strain sequencing project: providing services to taxonomists for standard genome sequencing and annotation.</title>
        <authorList>
            <consortium name="The Broad Institute Genomics Platform"/>
            <consortium name="The Broad Institute Genome Sequencing Center for Infectious Disease"/>
            <person name="Wu L."/>
            <person name="Ma J."/>
        </authorList>
    </citation>
    <scope>NUCLEOTIDE SEQUENCE [LARGE SCALE GENOMIC DNA]</scope>
    <source>
        <strain evidence="6 7">JCM 4542</strain>
    </source>
</reference>
<protein>
    <recommendedName>
        <fullName evidence="5">HTH araC/xylS-type domain-containing protein</fullName>
    </recommendedName>
</protein>
<dbReference type="PANTHER" id="PTHR46796">
    <property type="entry name" value="HTH-TYPE TRANSCRIPTIONAL ACTIVATOR RHAS-RELATED"/>
    <property type="match status" value="1"/>
</dbReference>
<dbReference type="InterPro" id="IPR018060">
    <property type="entry name" value="HTH_AraC"/>
</dbReference>
<dbReference type="InterPro" id="IPR009057">
    <property type="entry name" value="Homeodomain-like_sf"/>
</dbReference>
<evidence type="ECO:0000256" key="3">
    <source>
        <dbReference type="ARBA" id="ARBA00023163"/>
    </source>
</evidence>
<evidence type="ECO:0000313" key="6">
    <source>
        <dbReference type="EMBL" id="GAA2712086.1"/>
    </source>
</evidence>
<dbReference type="Pfam" id="PF12833">
    <property type="entry name" value="HTH_18"/>
    <property type="match status" value="1"/>
</dbReference>
<keyword evidence="2" id="KW-0238">DNA-binding</keyword>
<evidence type="ECO:0000259" key="5">
    <source>
        <dbReference type="PROSITE" id="PS01124"/>
    </source>
</evidence>
<feature type="compositionally biased region" description="Low complexity" evidence="4">
    <location>
        <begin position="275"/>
        <end position="294"/>
    </location>
</feature>